<dbReference type="AlphaFoldDB" id="A0AAU7G611"/>
<evidence type="ECO:0000259" key="1">
    <source>
        <dbReference type="PROSITE" id="PS50995"/>
    </source>
</evidence>
<dbReference type="InterPro" id="IPR052526">
    <property type="entry name" value="HTH-type_Bedaq_tolerance"/>
</dbReference>
<reference evidence="2" key="1">
    <citation type="submission" date="2024-05" db="EMBL/GenBank/DDBJ databases">
        <title>The Natural Products Discovery Center: Release of the First 8490 Sequenced Strains for Exploring Actinobacteria Biosynthetic Diversity.</title>
        <authorList>
            <person name="Kalkreuter E."/>
            <person name="Kautsar S.A."/>
            <person name="Yang D."/>
            <person name="Bader C.D."/>
            <person name="Teijaro C.N."/>
            <person name="Fluegel L."/>
            <person name="Davis C.M."/>
            <person name="Simpson J.R."/>
            <person name="Lauterbach L."/>
            <person name="Steele A.D."/>
            <person name="Gui C."/>
            <person name="Meng S."/>
            <person name="Li G."/>
            <person name="Viehrig K."/>
            <person name="Ye F."/>
            <person name="Su P."/>
            <person name="Kiefer A.F."/>
            <person name="Nichols A."/>
            <person name="Cepeda A.J."/>
            <person name="Yan W."/>
            <person name="Fan B."/>
            <person name="Jiang Y."/>
            <person name="Adhikari A."/>
            <person name="Zheng C.-J."/>
            <person name="Schuster L."/>
            <person name="Cowan T.M."/>
            <person name="Smanski M.J."/>
            <person name="Chevrette M.G."/>
            <person name="de Carvalho L.P.S."/>
            <person name="Shen B."/>
        </authorList>
    </citation>
    <scope>NUCLEOTIDE SEQUENCE</scope>
    <source>
        <strain evidence="2">NPDC080035</strain>
    </source>
</reference>
<dbReference type="EMBL" id="CP157390">
    <property type="protein sequence ID" value="XBM46642.1"/>
    <property type="molecule type" value="Genomic_DNA"/>
</dbReference>
<dbReference type="GO" id="GO:0003700">
    <property type="term" value="F:DNA-binding transcription factor activity"/>
    <property type="evidence" value="ECO:0007669"/>
    <property type="project" value="InterPro"/>
</dbReference>
<gene>
    <name evidence="2" type="ORF">AAME72_11110</name>
</gene>
<dbReference type="InterPro" id="IPR036388">
    <property type="entry name" value="WH-like_DNA-bd_sf"/>
</dbReference>
<dbReference type="InterPro" id="IPR000835">
    <property type="entry name" value="HTH_MarR-typ"/>
</dbReference>
<sequence length="161" mass="17286">MPETLITTEADTAALRQTLGDLVVASHRLTRIAARVTGSTESPATWRTLSVLQSAGPMRLGELATQSRVSQPTMTKIVRNLVDSEWVKRIADTDDARAWQIALTPRGADALQNWRDTLADALVPMFADITEEELAAMSLTVQVIASRADLSAAASAALSGR</sequence>
<dbReference type="PANTHER" id="PTHR39515">
    <property type="entry name" value="CONSERVED PROTEIN"/>
    <property type="match status" value="1"/>
</dbReference>
<dbReference type="Gene3D" id="1.10.10.10">
    <property type="entry name" value="Winged helix-like DNA-binding domain superfamily/Winged helix DNA-binding domain"/>
    <property type="match status" value="1"/>
</dbReference>
<dbReference type="InterPro" id="IPR036390">
    <property type="entry name" value="WH_DNA-bd_sf"/>
</dbReference>
<name>A0AAU7G611_9MICO</name>
<dbReference type="Pfam" id="PF01047">
    <property type="entry name" value="MarR"/>
    <property type="match status" value="1"/>
</dbReference>
<dbReference type="SMART" id="SM00347">
    <property type="entry name" value="HTH_MARR"/>
    <property type="match status" value="1"/>
</dbReference>
<accession>A0AAU7G611</accession>
<feature type="domain" description="HTH marR-type" evidence="1">
    <location>
        <begin position="12"/>
        <end position="146"/>
    </location>
</feature>
<dbReference type="RefSeq" id="WP_348786625.1">
    <property type="nucleotide sequence ID" value="NZ_CP157390.1"/>
</dbReference>
<organism evidence="2">
    <name type="scientific">Leifsonia sp. NPDC080035</name>
    <dbReference type="NCBI Taxonomy" id="3143936"/>
    <lineage>
        <taxon>Bacteria</taxon>
        <taxon>Bacillati</taxon>
        <taxon>Actinomycetota</taxon>
        <taxon>Actinomycetes</taxon>
        <taxon>Micrococcales</taxon>
        <taxon>Microbacteriaceae</taxon>
        <taxon>Leifsonia</taxon>
    </lineage>
</organism>
<dbReference type="PROSITE" id="PS50995">
    <property type="entry name" value="HTH_MARR_2"/>
    <property type="match status" value="1"/>
</dbReference>
<evidence type="ECO:0000313" key="2">
    <source>
        <dbReference type="EMBL" id="XBM46642.1"/>
    </source>
</evidence>
<protein>
    <submittedName>
        <fullName evidence="2">MarR family transcriptional regulator</fullName>
    </submittedName>
</protein>
<dbReference type="PANTHER" id="PTHR39515:SF2">
    <property type="entry name" value="HTH-TYPE TRANSCRIPTIONAL REGULATOR RV0880"/>
    <property type="match status" value="1"/>
</dbReference>
<proteinExistence type="predicted"/>
<dbReference type="SUPFAM" id="SSF46785">
    <property type="entry name" value="Winged helix' DNA-binding domain"/>
    <property type="match status" value="1"/>
</dbReference>